<accession>A0A7W9EFX6</accession>
<dbReference type="InterPro" id="IPR032466">
    <property type="entry name" value="Metal_Hydrolase"/>
</dbReference>
<reference evidence="3 4" key="1">
    <citation type="submission" date="2020-08" db="EMBL/GenBank/DDBJ databases">
        <title>Genomic Encyclopedia of Type Strains, Phase IV (KMG-IV): sequencing the most valuable type-strain genomes for metagenomic binning, comparative biology and taxonomic classification.</title>
        <authorList>
            <person name="Goeker M."/>
        </authorList>
    </citation>
    <scope>NUCLEOTIDE SEQUENCE [LARGE SCALE GENOMIC DNA]</scope>
    <source>
        <strain evidence="3 4">DSM 25079</strain>
    </source>
</reference>
<dbReference type="PANTHER" id="PTHR43569">
    <property type="entry name" value="AMIDOHYDROLASE"/>
    <property type="match status" value="1"/>
</dbReference>
<comment type="caution">
    <text evidence="3">The sequence shown here is derived from an EMBL/GenBank/DDBJ whole genome shotgun (WGS) entry which is preliminary data.</text>
</comment>
<protein>
    <submittedName>
        <fullName evidence="3">L-fuconolactonase</fullName>
        <ecNumber evidence="3">3.1.1.-</ecNumber>
    </submittedName>
</protein>
<dbReference type="RefSeq" id="WP_184021938.1">
    <property type="nucleotide sequence ID" value="NZ_JACIJC010000008.1"/>
</dbReference>
<dbReference type="InterPro" id="IPR006680">
    <property type="entry name" value="Amidohydro-rel"/>
</dbReference>
<dbReference type="Gene3D" id="3.20.20.140">
    <property type="entry name" value="Metal-dependent hydrolases"/>
    <property type="match status" value="1"/>
</dbReference>
<evidence type="ECO:0000259" key="2">
    <source>
        <dbReference type="Pfam" id="PF04909"/>
    </source>
</evidence>
<dbReference type="EMBL" id="JACIJC010000008">
    <property type="protein sequence ID" value="MBB5687737.1"/>
    <property type="molecule type" value="Genomic_DNA"/>
</dbReference>
<organism evidence="3 4">
    <name type="scientific">Sphingobium boeckii</name>
    <dbReference type="NCBI Taxonomy" id="1082345"/>
    <lineage>
        <taxon>Bacteria</taxon>
        <taxon>Pseudomonadati</taxon>
        <taxon>Pseudomonadota</taxon>
        <taxon>Alphaproteobacteria</taxon>
        <taxon>Sphingomonadales</taxon>
        <taxon>Sphingomonadaceae</taxon>
        <taxon>Sphingobium</taxon>
    </lineage>
</organism>
<gene>
    <name evidence="3" type="ORF">FHS49_003783</name>
</gene>
<dbReference type="AlphaFoldDB" id="A0A7W9EFX6"/>
<proteinExistence type="inferred from homology"/>
<evidence type="ECO:0000313" key="3">
    <source>
        <dbReference type="EMBL" id="MBB5687737.1"/>
    </source>
</evidence>
<dbReference type="Proteomes" id="UP000549617">
    <property type="component" value="Unassembled WGS sequence"/>
</dbReference>
<dbReference type="GO" id="GO:0016787">
    <property type="term" value="F:hydrolase activity"/>
    <property type="evidence" value="ECO:0007669"/>
    <property type="project" value="UniProtKB-KW"/>
</dbReference>
<evidence type="ECO:0000256" key="1">
    <source>
        <dbReference type="ARBA" id="ARBA00038310"/>
    </source>
</evidence>
<feature type="domain" description="Amidohydrolase-related" evidence="2">
    <location>
        <begin position="4"/>
        <end position="258"/>
    </location>
</feature>
<comment type="similarity">
    <text evidence="1">Belongs to the metallo-dependent hydrolases superfamily.</text>
</comment>
<name>A0A7W9EFX6_9SPHN</name>
<sequence length="277" mass="30670">MLVIDSQVHVWDGGKPPHHHRQSPYSAEELLADMAVAGVDKAILVPPTWDPRGNAPSLEAAQRYPDRFAVMGLLSLSPEMTRDELQRWRAQPGMIGARLSFNRPDTRAMLISGAADWFWDAAEAEDLPIMLLVPGLLPFVAALAARHPKLRIIVDHLAVPRGAKGAQAFEHLPELLAMARFDNVAVKAAGLPGYAEGEPYPFRSLHPYVAQVLSAFGADRVFWGTDLSRMTCSYRECVTMLSEDLDHLSPQNRNLVMGDGLSRWLRWDVNGMDEVSA</sequence>
<keyword evidence="3" id="KW-0378">Hydrolase</keyword>
<evidence type="ECO:0000313" key="4">
    <source>
        <dbReference type="Proteomes" id="UP000549617"/>
    </source>
</evidence>
<dbReference type="InterPro" id="IPR052350">
    <property type="entry name" value="Metallo-dep_Lactonases"/>
</dbReference>
<dbReference type="PANTHER" id="PTHR43569:SF2">
    <property type="entry name" value="AMIDOHYDROLASE-RELATED DOMAIN-CONTAINING PROTEIN"/>
    <property type="match status" value="1"/>
</dbReference>
<dbReference type="SUPFAM" id="SSF51556">
    <property type="entry name" value="Metallo-dependent hydrolases"/>
    <property type="match status" value="1"/>
</dbReference>
<dbReference type="Pfam" id="PF04909">
    <property type="entry name" value="Amidohydro_2"/>
    <property type="match status" value="1"/>
</dbReference>
<keyword evidence="4" id="KW-1185">Reference proteome</keyword>
<dbReference type="EC" id="3.1.1.-" evidence="3"/>